<dbReference type="OrthoDB" id="6504054at2"/>
<feature type="transmembrane region" description="Helical" evidence="1">
    <location>
        <begin position="61"/>
        <end position="78"/>
    </location>
</feature>
<keyword evidence="1" id="KW-1133">Transmembrane helix</keyword>
<evidence type="ECO:0008006" key="6">
    <source>
        <dbReference type="Google" id="ProtNLM"/>
    </source>
</evidence>
<dbReference type="Proteomes" id="UP000017700">
    <property type="component" value="Chromosome"/>
</dbReference>
<dbReference type="InterPro" id="IPR019713">
    <property type="entry name" value="Memb_YlaC"/>
</dbReference>
<reference evidence="3" key="4">
    <citation type="submission" date="2017-11" db="EMBL/GenBank/DDBJ databases">
        <title>Complete genome sequence of Serratia sp. ATCC 39006.</title>
        <authorList>
            <person name="Hampton H.G."/>
            <person name="Jackson S.A."/>
            <person name="Jauregui R."/>
            <person name="Poulter G.T.M."/>
            <person name="Salmond G.P.C."/>
            <person name="Fineran P.C."/>
        </authorList>
    </citation>
    <scope>NUCLEOTIDE SEQUENCE</scope>
    <source>
        <strain evidence="3">ATCC 39006</strain>
    </source>
</reference>
<dbReference type="RefSeq" id="WP_021016595.1">
    <property type="nucleotide sequence ID" value="NZ_CP025084.1"/>
</dbReference>
<reference evidence="3 4" key="1">
    <citation type="journal article" date="2013" name="Genome Announc.">
        <title>Draft genome sequence of Serratia sp. strain ATCC 39006, a model bacterium for analysis of the biosynthesis and regulation of prodigiosin, a carbapenem, and gas vesicles.</title>
        <authorList>
            <person name="Fineran P.C."/>
            <person name="Iglesias Cans M.C."/>
            <person name="Ramsay J.P."/>
            <person name="Wilf N.M."/>
            <person name="Cossyleon D."/>
            <person name="McNeil M.B."/>
            <person name="Williamson N.R."/>
            <person name="Monson R.E."/>
            <person name="Becher S.A."/>
            <person name="Stanton J.A."/>
            <person name="Brugger K."/>
            <person name="Brown S.D."/>
            <person name="Salmond G.P."/>
        </authorList>
    </citation>
    <scope>NUCLEOTIDE SEQUENCE [LARGE SCALE GENOMIC DNA]</scope>
    <source>
        <strain evidence="3">ATCC 39006</strain>
        <strain evidence="4">ATCC 39006 / SC 11482</strain>
    </source>
</reference>
<evidence type="ECO:0000313" key="2">
    <source>
        <dbReference type="EMBL" id="AUH00227.1"/>
    </source>
</evidence>
<reference evidence="2 5" key="3">
    <citation type="submission" date="2017-11" db="EMBL/GenBank/DDBJ databases">
        <title>Complete genome sequence of Serratia sp. ATCC 39006 LacA.</title>
        <authorList>
            <person name="Hampton H.G."/>
            <person name="Jackson S.A."/>
            <person name="Jauregui R."/>
            <person name="Poulter G.T.M."/>
            <person name="Salmond G.P.C."/>
            <person name="Fineran P.C."/>
        </authorList>
    </citation>
    <scope>NUCLEOTIDE SEQUENCE [LARGE SCALE GENOMIC DNA]</scope>
    <source>
        <strain evidence="2 5">ATCC 39006</strain>
    </source>
</reference>
<dbReference type="Pfam" id="PF10777">
    <property type="entry name" value="YlaC"/>
    <property type="match status" value="1"/>
</dbReference>
<feature type="transmembrane region" description="Helical" evidence="1">
    <location>
        <begin position="36"/>
        <end position="55"/>
    </location>
</feature>
<dbReference type="AlphaFoldDB" id="A0A2I5TIY9"/>
<reference evidence="3" key="2">
    <citation type="submission" date="2013-09" db="EMBL/GenBank/DDBJ databases">
        <authorList>
            <person name="Wang G."/>
            <person name="Yang Y."/>
            <person name="Su Y."/>
        </authorList>
    </citation>
    <scope>NUCLEOTIDE SEQUENCE</scope>
    <source>
        <strain evidence="3">ATCC 39006</strain>
    </source>
</reference>
<name>A0A2I5TIY9_SERS3</name>
<protein>
    <recommendedName>
        <fullName evidence="6">Inner membrane protein YlaC</fullName>
    </recommendedName>
</protein>
<organism evidence="3 4">
    <name type="scientific">Serratia sp. (strain ATCC 39006)</name>
    <name type="common">Prodigiosinella confusarubida</name>
    <dbReference type="NCBI Taxonomy" id="104623"/>
    <lineage>
        <taxon>Bacteria</taxon>
        <taxon>Pseudomonadati</taxon>
        <taxon>Pseudomonadota</taxon>
        <taxon>Gammaproteobacteria</taxon>
        <taxon>Enterobacterales</taxon>
        <taxon>Pectobacteriaceae</taxon>
        <taxon>Prodigiosinella</taxon>
    </lineage>
</organism>
<dbReference type="EMBL" id="CP025085">
    <property type="protein sequence ID" value="AUH00227.1"/>
    <property type="molecule type" value="Genomic_DNA"/>
</dbReference>
<keyword evidence="1" id="KW-0812">Transmembrane</keyword>
<evidence type="ECO:0000256" key="1">
    <source>
        <dbReference type="SAM" id="Phobius"/>
    </source>
</evidence>
<keyword evidence="1" id="KW-0472">Membrane</keyword>
<evidence type="ECO:0000313" key="5">
    <source>
        <dbReference type="Proteomes" id="UP000233778"/>
    </source>
</evidence>
<dbReference type="KEGG" id="serq:CWC46_10675"/>
<gene>
    <name evidence="2" type="ORF">CWC46_10675</name>
    <name evidence="3" type="ORF">Ser39006_010680</name>
</gene>
<evidence type="ECO:0000313" key="3">
    <source>
        <dbReference type="EMBL" id="AUH04547.1"/>
    </source>
</evidence>
<dbReference type="EMBL" id="CP025084">
    <property type="protein sequence ID" value="AUH04547.1"/>
    <property type="molecule type" value="Genomic_DNA"/>
</dbReference>
<dbReference type="Proteomes" id="UP000233778">
    <property type="component" value="Chromosome"/>
</dbReference>
<dbReference type="KEGG" id="sera:Ser39006_010680"/>
<keyword evidence="4" id="KW-1185">Reference proteome</keyword>
<sequence>MDVVRRILIEEIESINRDERRDNRIRFSRKFMVTHPWLFGAMLVSYVPVAVILLYSPYFGLPYLIGFTLFLATMVLALSMDISPRYRFEDIDKLDLRVCYNGEWYNNRHVSPQALETILHHPQIDATVKTGIYQILQTKGDVYFYDIFSLAYRKPSAV</sequence>
<proteinExistence type="predicted"/>
<evidence type="ECO:0000313" key="4">
    <source>
        <dbReference type="Proteomes" id="UP000017700"/>
    </source>
</evidence>
<accession>A0A2I5TIY9</accession>